<reference evidence="1" key="1">
    <citation type="submission" date="2016-10" db="EMBL/GenBank/DDBJ databases">
        <authorList>
            <person name="Varghese N."/>
        </authorList>
    </citation>
    <scope>NUCLEOTIDE SEQUENCE</scope>
</reference>
<proteinExistence type="predicted"/>
<reference evidence="1" key="2">
    <citation type="journal article" date="2017" name="Nat. Commun.">
        <title>Single-virus genomics reveals hidden cosmopolitan and abundant viruses.</title>
        <authorList>
            <person name="Martinez-Hernandez F."/>
            <person name="Fornas O."/>
            <person name="Lluesma Gomez M."/>
            <person name="Bolduc B."/>
            <person name="de la Cruz Pena M.J."/>
            <person name="Martinez J.M."/>
            <person name="Anton J."/>
            <person name="Gasol J.M."/>
            <person name="Rosselli R."/>
            <person name="Rodriguez-Valera F."/>
            <person name="Sullivan M.B."/>
            <person name="Acinas S.G."/>
            <person name="Martinez-Garcia M."/>
        </authorList>
    </citation>
    <scope>NUCLEOTIDE SEQUENCE</scope>
</reference>
<name>A0A218MLY6_9VIRU</name>
<organism evidence="1">
    <name type="scientific">uncultured virus</name>
    <dbReference type="NCBI Taxonomy" id="340016"/>
    <lineage>
        <taxon>Viruses</taxon>
        <taxon>environmental samples</taxon>
    </lineage>
</organism>
<accession>A0A218MLY6</accession>
<evidence type="ECO:0000313" key="1">
    <source>
        <dbReference type="EMBL" id="ASF00300.1"/>
    </source>
</evidence>
<sequence>MKNEIATKMSPEGLEIANAYLEYGNIQETATALAVDENTISEWLGKREVKAYIDSVYLDTGYRNRFKIGTILDDIIDQKLKEAEESEVFTSKDIVDLLQMAHKIRMEEIKAQTEIEKAKASSIKSQTNVQINADGFGQGNYGELMKKLLKK</sequence>
<dbReference type="EMBL" id="KY052827">
    <property type="protein sequence ID" value="ASF00300.1"/>
    <property type="molecule type" value="Genomic_DNA"/>
</dbReference>
<protein>
    <submittedName>
        <fullName evidence="1">Uncharacterized protein</fullName>
    </submittedName>
</protein>